<proteinExistence type="predicted"/>
<dbReference type="InterPro" id="IPR008920">
    <property type="entry name" value="TF_FadR/GntR_C"/>
</dbReference>
<reference evidence="4 5" key="1">
    <citation type="journal article" date="2016" name="Nat. Commun.">
        <title>Microbial interactions lead to rapid micro-scale successions on model marine particles.</title>
        <authorList>
            <person name="Datta M.S."/>
            <person name="Sliwerska E."/>
            <person name="Gore J."/>
            <person name="Polz M.F."/>
            <person name="Cordero O.X."/>
        </authorList>
    </citation>
    <scope>NUCLEOTIDE SEQUENCE [LARGE SCALE GENOMIC DNA]</scope>
    <source>
        <strain evidence="4 5">4G03</strain>
    </source>
</reference>
<keyword evidence="3" id="KW-0804">Transcription</keyword>
<keyword evidence="2" id="KW-0238">DNA-binding</keyword>
<dbReference type="EMBL" id="PDUU01000980">
    <property type="protein sequence ID" value="PHN95838.1"/>
    <property type="molecule type" value="Genomic_DNA"/>
</dbReference>
<dbReference type="SUPFAM" id="SSF48008">
    <property type="entry name" value="GntR ligand-binding domain-like"/>
    <property type="match status" value="1"/>
</dbReference>
<evidence type="ECO:0000256" key="2">
    <source>
        <dbReference type="ARBA" id="ARBA00023125"/>
    </source>
</evidence>
<evidence type="ECO:0000256" key="1">
    <source>
        <dbReference type="ARBA" id="ARBA00023015"/>
    </source>
</evidence>
<organism evidence="4 5">
    <name type="scientific">Tenacibaculum discolor</name>
    <dbReference type="NCBI Taxonomy" id="361581"/>
    <lineage>
        <taxon>Bacteria</taxon>
        <taxon>Pseudomonadati</taxon>
        <taxon>Bacteroidota</taxon>
        <taxon>Flavobacteriia</taxon>
        <taxon>Flavobacteriales</taxon>
        <taxon>Flavobacteriaceae</taxon>
        <taxon>Tenacibaculum</taxon>
    </lineage>
</organism>
<gene>
    <name evidence="4" type="ORF">CSC81_18345</name>
</gene>
<dbReference type="AlphaFoldDB" id="A0A2G1BPA9"/>
<comment type="caution">
    <text evidence="4">The sequence shown here is derived from an EMBL/GenBank/DDBJ whole genome shotgun (WGS) entry which is preliminary data.</text>
</comment>
<dbReference type="Gene3D" id="1.20.120.530">
    <property type="entry name" value="GntR ligand-binding domain-like"/>
    <property type="match status" value="1"/>
</dbReference>
<name>A0A2G1BPA9_9FLAO</name>
<dbReference type="Proteomes" id="UP000222163">
    <property type="component" value="Unassembled WGS sequence"/>
</dbReference>
<evidence type="ECO:0000256" key="3">
    <source>
        <dbReference type="ARBA" id="ARBA00023163"/>
    </source>
</evidence>
<sequence>DPLPDHRLVFEAIAAQDADGAHAAMVALLKLALRDMGLDQRG</sequence>
<evidence type="ECO:0000313" key="5">
    <source>
        <dbReference type="Proteomes" id="UP000222163"/>
    </source>
</evidence>
<protein>
    <submittedName>
        <fullName evidence="4">GntR family transcriptional regulator</fullName>
    </submittedName>
</protein>
<accession>A0A2G1BPA9</accession>
<feature type="non-terminal residue" evidence="4">
    <location>
        <position position="1"/>
    </location>
</feature>
<evidence type="ECO:0000313" key="4">
    <source>
        <dbReference type="EMBL" id="PHN95838.1"/>
    </source>
</evidence>
<dbReference type="GO" id="GO:0003677">
    <property type="term" value="F:DNA binding"/>
    <property type="evidence" value="ECO:0007669"/>
    <property type="project" value="UniProtKB-KW"/>
</dbReference>
<keyword evidence="1" id="KW-0805">Transcription regulation</keyword>